<keyword evidence="1" id="KW-0472">Membrane</keyword>
<evidence type="ECO:0000313" key="2">
    <source>
        <dbReference type="EMBL" id="VUX12216.1"/>
    </source>
</evidence>
<keyword evidence="1" id="KW-0812">Transmembrane</keyword>
<evidence type="ECO:0000256" key="1">
    <source>
        <dbReference type="SAM" id="Phobius"/>
    </source>
</evidence>
<organism evidence="2 3">
    <name type="scientific">Streptococcus vestibularis</name>
    <dbReference type="NCBI Taxonomy" id="1343"/>
    <lineage>
        <taxon>Bacteria</taxon>
        <taxon>Bacillati</taxon>
        <taxon>Bacillota</taxon>
        <taxon>Bacilli</taxon>
        <taxon>Lactobacillales</taxon>
        <taxon>Streptococcaceae</taxon>
        <taxon>Streptococcus</taxon>
    </lineage>
</organism>
<dbReference type="EMBL" id="CABHNJ010000037">
    <property type="protein sequence ID" value="VUX12216.1"/>
    <property type="molecule type" value="Genomic_DNA"/>
</dbReference>
<protein>
    <submittedName>
        <fullName evidence="2">Uncharacterized protein</fullName>
    </submittedName>
</protein>
<feature type="transmembrane region" description="Helical" evidence="1">
    <location>
        <begin position="16"/>
        <end position="34"/>
    </location>
</feature>
<dbReference type="AlphaFoldDB" id="A0A564TYC2"/>
<keyword evidence="1" id="KW-1133">Transmembrane helix</keyword>
<proteinExistence type="predicted"/>
<name>A0A564TYC2_STRVE</name>
<dbReference type="Proteomes" id="UP000380217">
    <property type="component" value="Unassembled WGS sequence"/>
</dbReference>
<reference evidence="2 3" key="1">
    <citation type="submission" date="2019-07" db="EMBL/GenBank/DDBJ databases">
        <authorList>
            <person name="Hibberd C M."/>
            <person name="Gehrig L. J."/>
            <person name="Chang H.-W."/>
            <person name="Venkatesh S."/>
        </authorList>
    </citation>
    <scope>NUCLEOTIDE SEQUENCE [LARGE SCALE GENOMIC DNA]</scope>
    <source>
        <strain evidence="2">Streptococcus_salivarius_SS_Bg39</strain>
    </source>
</reference>
<evidence type="ECO:0000313" key="3">
    <source>
        <dbReference type="Proteomes" id="UP000380217"/>
    </source>
</evidence>
<accession>A0A564TYC2</accession>
<gene>
    <name evidence="2" type="ORF">SSSS39_00343</name>
</gene>
<sequence length="87" mass="9713">MSLLKKIHLEQPLKNLRWFDIGIITIIMFGQFTVRSTQMYMASLSPTIYTTISETATNTASEGAAYSSELTGYSLSLSDYLSLDTSF</sequence>
<dbReference type="RefSeq" id="WP_259273599.1">
    <property type="nucleotide sequence ID" value="NZ_CABHNJ010000037.1"/>
</dbReference>